<comment type="caution">
    <text evidence="1">The sequence shown here is derived from an EMBL/GenBank/DDBJ whole genome shotgun (WGS) entry which is preliminary data.</text>
</comment>
<accession>A0ABP7H325</accession>
<protein>
    <submittedName>
        <fullName evidence="1">Uncharacterized protein</fullName>
    </submittedName>
</protein>
<sequence>MACKPKVELYLERGLDILSNKKELKFKIYQDLIIDELGVIRDQKENKKTLVFKLNKSVTDTFFKTENLLGVRVWIEDKNKNKRIENWDFKPKLTQVNDYKYIIKEIFVKEHQIKKMKLYIYQNRDNKKHKVGKDTLLHKINTYND</sequence>
<evidence type="ECO:0000313" key="1">
    <source>
        <dbReference type="EMBL" id="GAA3777152.1"/>
    </source>
</evidence>
<evidence type="ECO:0000313" key="2">
    <source>
        <dbReference type="Proteomes" id="UP001501456"/>
    </source>
</evidence>
<dbReference type="EMBL" id="BAABBI010000001">
    <property type="protein sequence ID" value="GAA3777152.1"/>
    <property type="molecule type" value="Genomic_DNA"/>
</dbReference>
<keyword evidence="2" id="KW-1185">Reference proteome</keyword>
<organism evidence="1 2">
    <name type="scientific">Corallibacter vietnamensis</name>
    <dbReference type="NCBI Taxonomy" id="904130"/>
    <lineage>
        <taxon>Bacteria</taxon>
        <taxon>Pseudomonadati</taxon>
        <taxon>Bacteroidota</taxon>
        <taxon>Flavobacteriia</taxon>
        <taxon>Flavobacteriales</taxon>
        <taxon>Flavobacteriaceae</taxon>
        <taxon>Corallibacter</taxon>
    </lineage>
</organism>
<reference evidence="2" key="1">
    <citation type="journal article" date="2019" name="Int. J. Syst. Evol. Microbiol.">
        <title>The Global Catalogue of Microorganisms (GCM) 10K type strain sequencing project: providing services to taxonomists for standard genome sequencing and annotation.</title>
        <authorList>
            <consortium name="The Broad Institute Genomics Platform"/>
            <consortium name="The Broad Institute Genome Sequencing Center for Infectious Disease"/>
            <person name="Wu L."/>
            <person name="Ma J."/>
        </authorList>
    </citation>
    <scope>NUCLEOTIDE SEQUENCE [LARGE SCALE GENOMIC DNA]</scope>
    <source>
        <strain evidence="2">JCM 17525</strain>
    </source>
</reference>
<gene>
    <name evidence="1" type="ORF">GCM10022271_06670</name>
</gene>
<proteinExistence type="predicted"/>
<dbReference type="Proteomes" id="UP001501456">
    <property type="component" value="Unassembled WGS sequence"/>
</dbReference>
<name>A0ABP7H325_9FLAO</name>